<keyword evidence="2" id="KW-0436">Ligase</keyword>
<accession>A0A0F6Z4B7</accession>
<sequence length="512" mass="56371">MKVNLGIGSYPRRRATVRPESTAIEFEGTSITYGEFSKRVNRLGHALLDLGVAHQDRVAYVGFNHPALLEVFFSTNLIGATPVLVNPRLSANEIDYIIQDSGASIVFYGIDLIEHATYLQELHPEIIMVAVEGDEGPGLRRKALIEAASDADIDLEVSDDDIALLMYTSGTTGRPKGAMLSHRNLFFNYFNALLSQEIEQGAVLLSTAPLFHIAGLNMTTIPVMMKGGKVIIHREFRAEHVLDEIERSKVSESFMVPAMIDMLSNHPSFAERDLSSLRAIMVGGSPLSERALRIWQGRDVKIVQGFGMTETAPGACILEATDTSTHLGTAGRAHFFTDIKLVDPKTGEEVPTGEAGEVLIRGPHVMTGYWNRPEDTASALQNGWYHSGDIAIKDADGYYTIKDRIKDMYISGGENIYPAEVEQALQELEAVLDAAVIGVPDERWGETGIAFVSIRESYLTNPPTGPELRELLGSVLARYKLPREIHIIEELPRNATGKIQKNILRDFTIPVS</sequence>
<dbReference type="Gene3D" id="3.40.50.12780">
    <property type="entry name" value="N-terminal domain of ligase-like"/>
    <property type="match status" value="1"/>
</dbReference>
<dbReference type="RefSeq" id="WP_003863316.1">
    <property type="nucleotide sequence ID" value="NZ_CP011309.1"/>
</dbReference>
<dbReference type="PANTHER" id="PTHR43767:SF1">
    <property type="entry name" value="NONRIBOSOMAL PEPTIDE SYNTHASE PES1 (EUROFUNG)-RELATED"/>
    <property type="match status" value="1"/>
</dbReference>
<keyword evidence="6" id="KW-1185">Reference proteome</keyword>
<dbReference type="Pfam" id="PF13193">
    <property type="entry name" value="AMP-binding_C"/>
    <property type="match status" value="1"/>
</dbReference>
<dbReference type="InterPro" id="IPR000873">
    <property type="entry name" value="AMP-dep_synth/lig_dom"/>
</dbReference>
<dbReference type="InterPro" id="IPR025110">
    <property type="entry name" value="AMP-bd_C"/>
</dbReference>
<dbReference type="PANTHER" id="PTHR43767">
    <property type="entry name" value="LONG-CHAIN-FATTY-ACID--COA LIGASE"/>
    <property type="match status" value="1"/>
</dbReference>
<dbReference type="InterPro" id="IPR042099">
    <property type="entry name" value="ANL_N_sf"/>
</dbReference>
<dbReference type="HOGENOM" id="CLU_000022_59_7_11"/>
<evidence type="ECO:0000256" key="1">
    <source>
        <dbReference type="ARBA" id="ARBA00006432"/>
    </source>
</evidence>
<name>A0A0F6Z4B7_9CORY</name>
<evidence type="ECO:0000313" key="6">
    <source>
        <dbReference type="Proteomes" id="UP000034037"/>
    </source>
</evidence>
<evidence type="ECO:0000259" key="3">
    <source>
        <dbReference type="Pfam" id="PF00501"/>
    </source>
</evidence>
<dbReference type="InterPro" id="IPR020845">
    <property type="entry name" value="AMP-binding_CS"/>
</dbReference>
<dbReference type="CDD" id="cd17631">
    <property type="entry name" value="FACL_FadD13-like"/>
    <property type="match status" value="1"/>
</dbReference>
<dbReference type="InterPro" id="IPR050237">
    <property type="entry name" value="ATP-dep_AMP-bd_enzyme"/>
</dbReference>
<feature type="domain" description="AMP-dependent synthetase/ligase" evidence="3">
    <location>
        <begin position="12"/>
        <end position="370"/>
    </location>
</feature>
<proteinExistence type="inferred from homology"/>
<dbReference type="AlphaFoldDB" id="A0A0F6Z4B7"/>
<dbReference type="Proteomes" id="UP000034037">
    <property type="component" value="Chromosome"/>
</dbReference>
<dbReference type="Gene3D" id="3.30.300.30">
    <property type="match status" value="1"/>
</dbReference>
<gene>
    <name evidence="5" type="ORF">YH66_01650</name>
</gene>
<dbReference type="InterPro" id="IPR045851">
    <property type="entry name" value="AMP-bd_C_sf"/>
</dbReference>
<comment type="similarity">
    <text evidence="1">Belongs to the ATP-dependent AMP-binding enzyme family.</text>
</comment>
<dbReference type="PROSITE" id="PS00455">
    <property type="entry name" value="AMP_BINDING"/>
    <property type="match status" value="1"/>
</dbReference>
<dbReference type="FunFam" id="3.30.300.30:FF:000008">
    <property type="entry name" value="2,3-dihydroxybenzoate-AMP ligase"/>
    <property type="match status" value="1"/>
</dbReference>
<organism evidence="5 6">
    <name type="scientific">[Brevibacterium] flavum</name>
    <dbReference type="NCBI Taxonomy" id="92706"/>
    <lineage>
        <taxon>Bacteria</taxon>
        <taxon>Bacillati</taxon>
        <taxon>Actinomycetota</taxon>
        <taxon>Actinomycetes</taxon>
        <taxon>Mycobacteriales</taxon>
        <taxon>Corynebacteriaceae</taxon>
        <taxon>Corynebacterium</taxon>
    </lineage>
</organism>
<evidence type="ECO:0000256" key="2">
    <source>
        <dbReference type="ARBA" id="ARBA00022598"/>
    </source>
</evidence>
<dbReference type="GO" id="GO:0016878">
    <property type="term" value="F:acid-thiol ligase activity"/>
    <property type="evidence" value="ECO:0007669"/>
    <property type="project" value="UniProtKB-ARBA"/>
</dbReference>
<evidence type="ECO:0000259" key="4">
    <source>
        <dbReference type="Pfam" id="PF13193"/>
    </source>
</evidence>
<feature type="domain" description="AMP-binding enzyme C-terminal" evidence="4">
    <location>
        <begin position="420"/>
        <end position="498"/>
    </location>
</feature>
<dbReference type="EMBL" id="CP011309">
    <property type="protein sequence ID" value="AKF26347.1"/>
    <property type="molecule type" value="Genomic_DNA"/>
</dbReference>
<reference evidence="5 6" key="1">
    <citation type="submission" date="2015-04" db="EMBL/GenBank/DDBJ databases">
        <title>Complete Genome Sequence of Brevibacterium flavum ATCC 15168.</title>
        <authorList>
            <person name="Ahn J."/>
            <person name="Park G."/>
            <person name="Jeon W."/>
            <person name="Jang Y."/>
            <person name="Jang M."/>
            <person name="Lee H."/>
            <person name="Lee H."/>
        </authorList>
    </citation>
    <scope>NUCLEOTIDE SEQUENCE [LARGE SCALE GENOMIC DNA]</scope>
    <source>
        <strain evidence="5 6">ATCC 15168</strain>
    </source>
</reference>
<protein>
    <submittedName>
        <fullName evidence="5">Acyl-CoA synthetase</fullName>
    </submittedName>
</protein>
<dbReference type="Pfam" id="PF00501">
    <property type="entry name" value="AMP-binding"/>
    <property type="match status" value="1"/>
</dbReference>
<dbReference type="PATRIC" id="fig|92706.3.peg.339"/>
<evidence type="ECO:0000313" key="5">
    <source>
        <dbReference type="EMBL" id="AKF26347.1"/>
    </source>
</evidence>
<dbReference type="NCBIfam" id="NF004837">
    <property type="entry name" value="PRK06187.1"/>
    <property type="match status" value="1"/>
</dbReference>
<dbReference type="SUPFAM" id="SSF56801">
    <property type="entry name" value="Acetyl-CoA synthetase-like"/>
    <property type="match status" value="1"/>
</dbReference>